<dbReference type="OMA" id="IWISAQQ"/>
<gene>
    <name evidence="3" type="ORF">TRAPUB_1039</name>
</gene>
<name>A0A1M2VKH0_TRAPU</name>
<dbReference type="EMBL" id="MNAD01001083">
    <property type="protein sequence ID" value="OJT08104.1"/>
    <property type="molecule type" value="Genomic_DNA"/>
</dbReference>
<protein>
    <recommendedName>
        <fullName evidence="2">T6SS Phospholipase effector Tle1-like catalytic domain-containing protein</fullName>
    </recommendedName>
</protein>
<feature type="domain" description="T6SS Phospholipase effector Tle1-like catalytic" evidence="2">
    <location>
        <begin position="140"/>
        <end position="311"/>
    </location>
</feature>
<accession>A0A1M2VKH0</accession>
<dbReference type="AlphaFoldDB" id="A0A1M2VKH0"/>
<proteinExistence type="predicted"/>
<dbReference type="Proteomes" id="UP000184267">
    <property type="component" value="Unassembled WGS sequence"/>
</dbReference>
<feature type="region of interest" description="Disordered" evidence="1">
    <location>
        <begin position="1"/>
        <end position="30"/>
    </location>
</feature>
<keyword evidence="4" id="KW-1185">Reference proteome</keyword>
<evidence type="ECO:0000313" key="3">
    <source>
        <dbReference type="EMBL" id="OJT08104.1"/>
    </source>
</evidence>
<dbReference type="PANTHER" id="PTHR33840:SF1">
    <property type="entry name" value="TLE1 PHOSPHOLIPASE DOMAIN-CONTAINING PROTEIN"/>
    <property type="match status" value="1"/>
</dbReference>
<reference evidence="3 4" key="1">
    <citation type="submission" date="2016-10" db="EMBL/GenBank/DDBJ databases">
        <title>Genome sequence of the basidiomycete white-rot fungus Trametes pubescens.</title>
        <authorList>
            <person name="Makela M.R."/>
            <person name="Granchi Z."/>
            <person name="Peng M."/>
            <person name="De Vries R.P."/>
            <person name="Grigoriev I."/>
            <person name="Riley R."/>
            <person name="Hilden K."/>
        </authorList>
    </citation>
    <scope>NUCLEOTIDE SEQUENCE [LARGE SCALE GENOMIC DNA]</scope>
    <source>
        <strain evidence="3 4">FBCC735</strain>
    </source>
</reference>
<dbReference type="STRING" id="154538.A0A1M2VKH0"/>
<feature type="compositionally biased region" description="Low complexity" evidence="1">
    <location>
        <begin position="366"/>
        <end position="378"/>
    </location>
</feature>
<dbReference type="PANTHER" id="PTHR33840">
    <property type="match status" value="1"/>
</dbReference>
<sequence length="504" mass="55458">MSPQSSPDPTAPSGVPQGKNTPPEDEDDRKSRTLILCFDGTASQYDGDNTNVVKFYSLLQKDDDNNQQLCYYQPGVGTYFNPGMVSPLFQWGAKILDEAFAWQASQEAHTPLGLSQGCFTRSAGLPTQPTFIDSFMARCNQIGLLPRDNTEQIPFAYKLYTKTDKDSLALAAGFKQTFCRTVDIEFHRVKFLPNFYHRDTTAQKGSAAPEGSSAKSRSHGLFGKSRRFAAQVQKNKMQQHKNNSKLREGQSPTNSTSSDMVAEALGDGIPGGTDVLEVWFSGCHTDVGGGSVADDVTVSLSDITLRWMVREVVQAQCGIAFDEAALVRANIPESIFRGVGFPLPPQTIISHTPRHHKLVAPEEEGTSSSSAEGSDSADPPLKIQPPLAPSDQSGDDSLDASADAVQPTHDAFKSSPAWWLLEIVPISYPWQQASGQWKNIWWEVNIQEDAHSGVTFRFHLGRGRQVPVDAPLKIHETVRERMQDPSLKYTPRAKWTPGTETWVS</sequence>
<feature type="compositionally biased region" description="Polar residues" evidence="1">
    <location>
        <begin position="250"/>
        <end position="259"/>
    </location>
</feature>
<dbReference type="Pfam" id="PF09994">
    <property type="entry name" value="T6SS_Tle1-like_cat"/>
    <property type="match status" value="2"/>
</dbReference>
<evidence type="ECO:0000313" key="4">
    <source>
        <dbReference type="Proteomes" id="UP000184267"/>
    </source>
</evidence>
<feature type="region of interest" description="Disordered" evidence="1">
    <location>
        <begin position="232"/>
        <end position="264"/>
    </location>
</feature>
<evidence type="ECO:0000256" key="1">
    <source>
        <dbReference type="SAM" id="MobiDB-lite"/>
    </source>
</evidence>
<evidence type="ECO:0000259" key="2">
    <source>
        <dbReference type="Pfam" id="PF09994"/>
    </source>
</evidence>
<comment type="caution">
    <text evidence="3">The sequence shown here is derived from an EMBL/GenBank/DDBJ whole genome shotgun (WGS) entry which is preliminary data.</text>
</comment>
<feature type="region of interest" description="Disordered" evidence="1">
    <location>
        <begin position="359"/>
        <end position="409"/>
    </location>
</feature>
<feature type="domain" description="T6SS Phospholipase effector Tle1-like catalytic" evidence="2">
    <location>
        <begin position="32"/>
        <end position="106"/>
    </location>
</feature>
<dbReference type="InterPro" id="IPR018712">
    <property type="entry name" value="Tle1-like_cat"/>
</dbReference>
<dbReference type="OrthoDB" id="3162439at2759"/>
<organism evidence="3 4">
    <name type="scientific">Trametes pubescens</name>
    <name type="common">White-rot fungus</name>
    <dbReference type="NCBI Taxonomy" id="154538"/>
    <lineage>
        <taxon>Eukaryota</taxon>
        <taxon>Fungi</taxon>
        <taxon>Dikarya</taxon>
        <taxon>Basidiomycota</taxon>
        <taxon>Agaricomycotina</taxon>
        <taxon>Agaricomycetes</taxon>
        <taxon>Polyporales</taxon>
        <taxon>Polyporaceae</taxon>
        <taxon>Trametes</taxon>
    </lineage>
</organism>